<dbReference type="InterPro" id="IPR037171">
    <property type="entry name" value="NagB/RpiA_transferase-like"/>
</dbReference>
<dbReference type="PANTHER" id="PTHR42892">
    <property type="entry name" value="GLUCOSAMINE-6-PHOSPHATE DEAMINASE-LIKE PROTEIN BT_0258-RELATED"/>
    <property type="match status" value="1"/>
</dbReference>
<evidence type="ECO:0000313" key="1">
    <source>
        <dbReference type="EMBL" id="QQO09504.1"/>
    </source>
</evidence>
<keyword evidence="2" id="KW-1185">Reference proteome</keyword>
<protein>
    <submittedName>
        <fullName evidence="1">Glucosamine-6-phosphate isomerase</fullName>
    </submittedName>
</protein>
<organism evidence="1 2">
    <name type="scientific">Breznakiella homolactica</name>
    <dbReference type="NCBI Taxonomy" id="2798577"/>
    <lineage>
        <taxon>Bacteria</taxon>
        <taxon>Pseudomonadati</taxon>
        <taxon>Spirochaetota</taxon>
        <taxon>Spirochaetia</taxon>
        <taxon>Spirochaetales</taxon>
        <taxon>Breznakiellaceae</taxon>
        <taxon>Breznakiella</taxon>
    </lineage>
</organism>
<sequence>MQTFEHVGAEELWERSKIPIEIVDTEDDIYYHMALDMVSHISENEQFGKPTVFIVPVGPIGQYRRLSWLCSRNRISLKNTWFINMDEYLGGDGRAVPEDHPLSFEGFMNREFYRHMEPDLNIPESQRIFPRPGREDEIGRLIEKLGGVDVSYGGIGINGHIAFNEPPEPDEHITDEEFAALPTRVLTLTRETRTINAVTAANGYIDYIPRTCVTVGMKEILSAKKIRFYLNRQWQKGIVRKILLGDVSRFVPASFFQRHGDAKLILASYVAEPPMGVLR</sequence>
<dbReference type="SUPFAM" id="SSF100950">
    <property type="entry name" value="NagB/RpiA/CoA transferase-like"/>
    <property type="match status" value="1"/>
</dbReference>
<gene>
    <name evidence="1" type="ORF">JFL75_00870</name>
</gene>
<dbReference type="GO" id="GO:0016853">
    <property type="term" value="F:isomerase activity"/>
    <property type="evidence" value="ECO:0007669"/>
    <property type="project" value="UniProtKB-KW"/>
</dbReference>
<keyword evidence="1" id="KW-0413">Isomerase</keyword>
<name>A0A7T7XNB0_9SPIR</name>
<dbReference type="EMBL" id="CP067089">
    <property type="protein sequence ID" value="QQO09504.1"/>
    <property type="molecule type" value="Genomic_DNA"/>
</dbReference>
<dbReference type="AlphaFoldDB" id="A0A7T7XNB0"/>
<dbReference type="KEGG" id="bhc:JFL75_00870"/>
<dbReference type="Gene3D" id="3.40.50.1360">
    <property type="match status" value="1"/>
</dbReference>
<dbReference type="InterPro" id="IPR052960">
    <property type="entry name" value="GlcN6P_deaminase-like"/>
</dbReference>
<dbReference type="RefSeq" id="WP_215626807.1">
    <property type="nucleotide sequence ID" value="NZ_CP067089.2"/>
</dbReference>
<accession>A0A7T7XNB0</accession>
<proteinExistence type="predicted"/>
<dbReference type="PANTHER" id="PTHR42892:SF1">
    <property type="entry name" value="GLUCOSAMINE-6-PHOSPHATE ISOMERASE"/>
    <property type="match status" value="1"/>
</dbReference>
<reference evidence="1" key="1">
    <citation type="submission" date="2021-01" db="EMBL/GenBank/DDBJ databases">
        <title>Description of Breznakiella homolactica.</title>
        <authorList>
            <person name="Song Y."/>
            <person name="Brune A."/>
        </authorList>
    </citation>
    <scope>NUCLEOTIDE SEQUENCE</scope>
    <source>
        <strain evidence="1">RmG30</strain>
    </source>
</reference>
<dbReference type="Proteomes" id="UP000595917">
    <property type="component" value="Chromosome"/>
</dbReference>
<evidence type="ECO:0000313" key="2">
    <source>
        <dbReference type="Proteomes" id="UP000595917"/>
    </source>
</evidence>